<dbReference type="STRING" id="576137.A0A1L7XWJ9"/>
<sequence length="536" mass="58439">MTATTAEDAPLRPTGAMERFNIIRNHLNFYNNIQVSATYSLPSSFVSTHGLLPIIFSALTENLKMQPILNVKIEDSGVREPKWMCLPTIDLGKTVKVIEQDISKSHDNWITTGHLQRTDRDPTLPLWRIIVAVPPSSAQKPESETTSFALAFYCHHGIADGLSAGAFHLTFLSALNKLISNPSFISPDSVVSTPKIPLVPSLEQKTNLPVSVWYATKMIFAAFVYSPSSPLTWSGPPIQKEPPTVPPTSSLISFSIPSSDVQKLVTKCREQKTTLTCLVSVLAARHLATIHPSHKRFTGSIPFSFRKFTGHAPLDMGCYTSLCAPQYSSETTTPAGYISCLSSSNPLVKKQDEELLWDSARKCRQVIEENTKEIRNQAVNMLKFVPDLRGFFLGKLGGKREHAYEVTNIGVLDGGLGAGKEGGKGKATFSKATFSKATFSTALCTYGDPHCVSMVTVRGGDMTVGINWIEAVTPGEEARGLKDFLEGQLREMAENFVPGRNVYVSGREESHSAGSGMRVWIGAGLVVVAAGVWMSL</sequence>
<dbReference type="GO" id="GO:0008080">
    <property type="term" value="F:N-acetyltransferase activity"/>
    <property type="evidence" value="ECO:0007669"/>
    <property type="project" value="TreeGrafter"/>
</dbReference>
<dbReference type="PANTHER" id="PTHR28037:SF1">
    <property type="entry name" value="ALCOHOL O-ACETYLTRANSFERASE 1-RELATED"/>
    <property type="match status" value="1"/>
</dbReference>
<dbReference type="InterPro" id="IPR052058">
    <property type="entry name" value="Alcohol_O-acetyltransferase"/>
</dbReference>
<organism evidence="1 2">
    <name type="scientific">Phialocephala subalpina</name>
    <dbReference type="NCBI Taxonomy" id="576137"/>
    <lineage>
        <taxon>Eukaryota</taxon>
        <taxon>Fungi</taxon>
        <taxon>Dikarya</taxon>
        <taxon>Ascomycota</taxon>
        <taxon>Pezizomycotina</taxon>
        <taxon>Leotiomycetes</taxon>
        <taxon>Helotiales</taxon>
        <taxon>Mollisiaceae</taxon>
        <taxon>Phialocephala</taxon>
        <taxon>Phialocephala fortinii species complex</taxon>
    </lineage>
</organism>
<accession>A0A1L7XWJ9</accession>
<evidence type="ECO:0000313" key="2">
    <source>
        <dbReference type="Proteomes" id="UP000184330"/>
    </source>
</evidence>
<dbReference type="InterPro" id="IPR010828">
    <property type="entry name" value="Atf2/Sli1-like"/>
</dbReference>
<proteinExistence type="predicted"/>
<protein>
    <recommendedName>
        <fullName evidence="3">Alcohol acetyltransferase</fullName>
    </recommendedName>
</protein>
<reference evidence="1 2" key="1">
    <citation type="submission" date="2016-03" db="EMBL/GenBank/DDBJ databases">
        <authorList>
            <person name="Ploux O."/>
        </authorList>
    </citation>
    <scope>NUCLEOTIDE SEQUENCE [LARGE SCALE GENOMIC DNA]</scope>
    <source>
        <strain evidence="1 2">UAMH 11012</strain>
    </source>
</reference>
<gene>
    <name evidence="1" type="ORF">PAC_19245</name>
</gene>
<dbReference type="InterPro" id="IPR023213">
    <property type="entry name" value="CAT-like_dom_sf"/>
</dbReference>
<dbReference type="Proteomes" id="UP000184330">
    <property type="component" value="Unassembled WGS sequence"/>
</dbReference>
<evidence type="ECO:0008006" key="3">
    <source>
        <dbReference type="Google" id="ProtNLM"/>
    </source>
</evidence>
<dbReference type="Gene3D" id="3.30.559.10">
    <property type="entry name" value="Chloramphenicol acetyltransferase-like domain"/>
    <property type="match status" value="1"/>
</dbReference>
<evidence type="ECO:0000313" key="1">
    <source>
        <dbReference type="EMBL" id="CZR69345.1"/>
    </source>
</evidence>
<dbReference type="OrthoDB" id="2150604at2759"/>
<dbReference type="AlphaFoldDB" id="A0A1L7XWJ9"/>
<dbReference type="Pfam" id="PF07247">
    <property type="entry name" value="AATase"/>
    <property type="match status" value="1"/>
</dbReference>
<dbReference type="EMBL" id="FJOG01000069">
    <property type="protein sequence ID" value="CZR69345.1"/>
    <property type="molecule type" value="Genomic_DNA"/>
</dbReference>
<name>A0A1L7XWJ9_9HELO</name>
<dbReference type="PANTHER" id="PTHR28037">
    <property type="entry name" value="ALCOHOL O-ACETYLTRANSFERASE 1-RELATED"/>
    <property type="match status" value="1"/>
</dbReference>
<keyword evidence="2" id="KW-1185">Reference proteome</keyword>